<accession>A0A0C1U153</accession>
<dbReference type="Pfam" id="PF00440">
    <property type="entry name" value="TetR_N"/>
    <property type="match status" value="1"/>
</dbReference>
<evidence type="ECO:0000313" key="4">
    <source>
        <dbReference type="EMBL" id="KIE41490.1"/>
    </source>
</evidence>
<keyword evidence="1 2" id="KW-0238">DNA-binding</keyword>
<reference evidence="4 5" key="1">
    <citation type="submission" date="2015-01" db="EMBL/GenBank/DDBJ databases">
        <title>Genome sequence of the anaerobic bacterium Geobacter soli GSS01, a dissimilatory Fe(III) reducer from soil.</title>
        <authorList>
            <person name="Yang G."/>
            <person name="Zhou S."/>
        </authorList>
    </citation>
    <scope>NUCLEOTIDE SEQUENCE [LARGE SCALE GENOMIC DNA]</scope>
    <source>
        <strain evidence="4 5">GSS01</strain>
    </source>
</reference>
<dbReference type="AlphaFoldDB" id="A0A0C1U153"/>
<protein>
    <submittedName>
        <fullName evidence="4">TetR family transcriptional regulator</fullName>
    </submittedName>
</protein>
<dbReference type="InterPro" id="IPR036271">
    <property type="entry name" value="Tet_transcr_reg_TetR-rel_C_sf"/>
</dbReference>
<dbReference type="RefSeq" id="WP_039643274.1">
    <property type="nucleotide sequence ID" value="NZ_JXBL01000001.1"/>
</dbReference>
<dbReference type="GO" id="GO:0003700">
    <property type="term" value="F:DNA-binding transcription factor activity"/>
    <property type="evidence" value="ECO:0007669"/>
    <property type="project" value="TreeGrafter"/>
</dbReference>
<comment type="caution">
    <text evidence="4">The sequence shown here is derived from an EMBL/GenBank/DDBJ whole genome shotgun (WGS) entry which is preliminary data.</text>
</comment>
<gene>
    <name evidence="4" type="ORF">SE37_02005</name>
</gene>
<dbReference type="InterPro" id="IPR009057">
    <property type="entry name" value="Homeodomain-like_sf"/>
</dbReference>
<evidence type="ECO:0000259" key="3">
    <source>
        <dbReference type="PROSITE" id="PS50977"/>
    </source>
</evidence>
<feature type="DNA-binding region" description="H-T-H motif" evidence="2">
    <location>
        <begin position="37"/>
        <end position="56"/>
    </location>
</feature>
<dbReference type="SUPFAM" id="SSF48498">
    <property type="entry name" value="Tetracyclin repressor-like, C-terminal domain"/>
    <property type="match status" value="1"/>
</dbReference>
<dbReference type="GO" id="GO:0000976">
    <property type="term" value="F:transcription cis-regulatory region binding"/>
    <property type="evidence" value="ECO:0007669"/>
    <property type="project" value="TreeGrafter"/>
</dbReference>
<proteinExistence type="predicted"/>
<evidence type="ECO:0000256" key="1">
    <source>
        <dbReference type="ARBA" id="ARBA00023125"/>
    </source>
</evidence>
<evidence type="ECO:0000256" key="2">
    <source>
        <dbReference type="PROSITE-ProRule" id="PRU00335"/>
    </source>
</evidence>
<evidence type="ECO:0000313" key="5">
    <source>
        <dbReference type="Proteomes" id="UP000031433"/>
    </source>
</evidence>
<name>A0A0C1U153_9BACT</name>
<dbReference type="SUPFAM" id="SSF46689">
    <property type="entry name" value="Homeodomain-like"/>
    <property type="match status" value="1"/>
</dbReference>
<dbReference type="PANTHER" id="PTHR30055">
    <property type="entry name" value="HTH-TYPE TRANSCRIPTIONAL REGULATOR RUTR"/>
    <property type="match status" value="1"/>
</dbReference>
<dbReference type="Proteomes" id="UP000031433">
    <property type="component" value="Unassembled WGS sequence"/>
</dbReference>
<sequence length="213" mass="23788">MVKRDKRRADHGDSVVRGRLLAAATELFTIKGYAATSVREIVEAAGVSKPVLYYWFGNKEGIYLELMTEPFGRFTALLEECLGTAGSPCGRLVDLLDRTLMLVRENLGGTRLMYSIYYGPPQGAPFVDFEGYHRHFQDAIRELVSGGIEAGELRSEKVDDMMWILLGVFNVALEEQLCGRPDRPPGIDREGLRRMLTLVLNGFAARTAAEVER</sequence>
<dbReference type="InterPro" id="IPR050109">
    <property type="entry name" value="HTH-type_TetR-like_transc_reg"/>
</dbReference>
<dbReference type="Gene3D" id="1.10.357.10">
    <property type="entry name" value="Tetracycline Repressor, domain 2"/>
    <property type="match status" value="1"/>
</dbReference>
<organism evidence="4 5">
    <name type="scientific">Geobacter soli</name>
    <dbReference type="NCBI Taxonomy" id="1510391"/>
    <lineage>
        <taxon>Bacteria</taxon>
        <taxon>Pseudomonadati</taxon>
        <taxon>Thermodesulfobacteriota</taxon>
        <taxon>Desulfuromonadia</taxon>
        <taxon>Geobacterales</taxon>
        <taxon>Geobacteraceae</taxon>
        <taxon>Geobacter</taxon>
    </lineage>
</organism>
<dbReference type="PROSITE" id="PS50977">
    <property type="entry name" value="HTH_TETR_2"/>
    <property type="match status" value="1"/>
</dbReference>
<dbReference type="Gene3D" id="1.10.10.60">
    <property type="entry name" value="Homeodomain-like"/>
    <property type="match status" value="1"/>
</dbReference>
<dbReference type="InterPro" id="IPR001647">
    <property type="entry name" value="HTH_TetR"/>
</dbReference>
<dbReference type="PRINTS" id="PR00455">
    <property type="entry name" value="HTHTETR"/>
</dbReference>
<dbReference type="EMBL" id="JXBL01000001">
    <property type="protein sequence ID" value="KIE41490.1"/>
    <property type="molecule type" value="Genomic_DNA"/>
</dbReference>
<dbReference type="PANTHER" id="PTHR30055:SF223">
    <property type="entry name" value="HTH-TYPE TRANSCRIPTIONAL REGULATOR UIDR"/>
    <property type="match status" value="1"/>
</dbReference>
<keyword evidence="5" id="KW-1185">Reference proteome</keyword>
<feature type="domain" description="HTH tetR-type" evidence="3">
    <location>
        <begin position="14"/>
        <end position="74"/>
    </location>
</feature>